<sequence length="115" mass="13356">MRWGDEWTASRSLASDIDRDEVDDDDAWQEPKSMRQIGGNTVDKEREELDEENLCRSCVNATNAGSDEENERGRERGGKRRGKEKRGRGRRGGKIEEDHEDGCFEWDERRGRRKG</sequence>
<feature type="compositionally biased region" description="Basic residues" evidence="1">
    <location>
        <begin position="77"/>
        <end position="92"/>
    </location>
</feature>
<organism evidence="2 3">
    <name type="scientific">Lasius niger</name>
    <name type="common">Black garden ant</name>
    <dbReference type="NCBI Taxonomy" id="67767"/>
    <lineage>
        <taxon>Eukaryota</taxon>
        <taxon>Metazoa</taxon>
        <taxon>Ecdysozoa</taxon>
        <taxon>Arthropoda</taxon>
        <taxon>Hexapoda</taxon>
        <taxon>Insecta</taxon>
        <taxon>Pterygota</taxon>
        <taxon>Neoptera</taxon>
        <taxon>Endopterygota</taxon>
        <taxon>Hymenoptera</taxon>
        <taxon>Apocrita</taxon>
        <taxon>Aculeata</taxon>
        <taxon>Formicoidea</taxon>
        <taxon>Formicidae</taxon>
        <taxon>Formicinae</taxon>
        <taxon>Lasius</taxon>
        <taxon>Lasius</taxon>
    </lineage>
</organism>
<dbReference type="AlphaFoldDB" id="A0A0J7NN88"/>
<proteinExistence type="predicted"/>
<evidence type="ECO:0000313" key="3">
    <source>
        <dbReference type="Proteomes" id="UP000036403"/>
    </source>
</evidence>
<keyword evidence="3" id="KW-1185">Reference proteome</keyword>
<protein>
    <submittedName>
        <fullName evidence="2">Uncharacterized protein</fullName>
    </submittedName>
</protein>
<dbReference type="EMBL" id="LBMM01003093">
    <property type="protein sequence ID" value="KMQ93975.1"/>
    <property type="molecule type" value="Genomic_DNA"/>
</dbReference>
<gene>
    <name evidence="2" type="ORF">RF55_5892</name>
</gene>
<feature type="compositionally biased region" description="Acidic residues" evidence="1">
    <location>
        <begin position="18"/>
        <end position="28"/>
    </location>
</feature>
<accession>A0A0J7NN88</accession>
<name>A0A0J7NN88_LASNI</name>
<evidence type="ECO:0000313" key="2">
    <source>
        <dbReference type="EMBL" id="KMQ93975.1"/>
    </source>
</evidence>
<reference evidence="2 3" key="1">
    <citation type="submission" date="2015-04" db="EMBL/GenBank/DDBJ databases">
        <title>Lasius niger genome sequencing.</title>
        <authorList>
            <person name="Konorov E.A."/>
            <person name="Nikitin M.A."/>
            <person name="Kirill M.V."/>
            <person name="Chang P."/>
        </authorList>
    </citation>
    <scope>NUCLEOTIDE SEQUENCE [LARGE SCALE GENOMIC DNA]</scope>
    <source>
        <tissue evidence="2">Whole</tissue>
    </source>
</reference>
<comment type="caution">
    <text evidence="2">The sequence shown here is derived from an EMBL/GenBank/DDBJ whole genome shotgun (WGS) entry which is preliminary data.</text>
</comment>
<dbReference type="Proteomes" id="UP000036403">
    <property type="component" value="Unassembled WGS sequence"/>
</dbReference>
<feature type="compositionally biased region" description="Basic and acidic residues" evidence="1">
    <location>
        <begin position="106"/>
        <end position="115"/>
    </location>
</feature>
<feature type="region of interest" description="Disordered" evidence="1">
    <location>
        <begin position="18"/>
        <end position="115"/>
    </location>
</feature>
<dbReference type="PaxDb" id="67767-A0A0J7NN88"/>
<evidence type="ECO:0000256" key="1">
    <source>
        <dbReference type="SAM" id="MobiDB-lite"/>
    </source>
</evidence>